<dbReference type="AlphaFoldDB" id="A0A942I1X6"/>
<comment type="caution">
    <text evidence="1">The sequence shown here is derived from an EMBL/GenBank/DDBJ whole genome shotgun (WGS) entry which is preliminary data.</text>
</comment>
<dbReference type="RefSeq" id="WP_188253190.1">
    <property type="nucleotide sequence ID" value="NZ_JABVCF010000001.1"/>
</dbReference>
<gene>
    <name evidence="1" type="ORF">KEU06_02195</name>
</gene>
<dbReference type="InterPro" id="IPR007413">
    <property type="entry name" value="YcjX-like"/>
</dbReference>
<dbReference type="PANTHER" id="PTHR38605:SF1">
    <property type="entry name" value="ATPASE"/>
    <property type="match status" value="1"/>
</dbReference>
<protein>
    <submittedName>
        <fullName evidence="1">YcjX family protein</fullName>
    </submittedName>
</protein>
<keyword evidence="2" id="KW-1185">Reference proteome</keyword>
<dbReference type="Pfam" id="PF04317">
    <property type="entry name" value="DUF463"/>
    <property type="match status" value="1"/>
</dbReference>
<evidence type="ECO:0000313" key="2">
    <source>
        <dbReference type="Proteomes" id="UP000680348"/>
    </source>
</evidence>
<accession>A0A942I1X6</accession>
<reference evidence="1" key="1">
    <citation type="submission" date="2021-04" db="EMBL/GenBank/DDBJ databases">
        <title>Pseudaminobacter soli sp. nov., isolated from paddy soil contaminated by heavy metals.</title>
        <authorList>
            <person name="Zhang K."/>
        </authorList>
    </citation>
    <scope>NUCLEOTIDE SEQUENCE</scope>
    <source>
        <strain evidence="1">19-2017</strain>
    </source>
</reference>
<dbReference type="PIRSF" id="PIRSF019381">
    <property type="entry name" value="YcjX"/>
    <property type="match status" value="1"/>
</dbReference>
<name>A0A942I1X6_9HYPH</name>
<dbReference type="Proteomes" id="UP000680348">
    <property type="component" value="Unassembled WGS sequence"/>
</dbReference>
<sequence>MAGRAANILSPSLRLGVTGLSRAGKTVFISAFVHNLIHGGRLPMFEASKSGRIARAFLEEQPDDTVPRFQYEDHIAALLEARNWPESTRAISELRLTIEFESASAWGRLLSRGRLSVDIVDYPGEWLLDLPLLTKSFSQFSREALELSNLPVRTDLAGPWRALEAEADPDADADEMTARRLAESFADYLKACKLDERALSTLPPGRFLMPGDLEGSPALTVSPLLLKDDRSPRPGSLHAMMERRYEAYKTHVVKPFFREHIARLDRQIVLIDALQALNAGPWALADLERALSEILACFRIGRGGFFSDLFSHRIDRILVAATKADHLHHESHDRLQGIVKRLADRAVKRADFSGAEVDVLALAAIRATREGTVKQGREELPVIIGTPLEGETIGGETFDGKSETAVFPGDLPVGIDSMFQTTGDAASAENSIRFVRFRPPRLERGADGLTLSLPHIRLDRAMQFLLGDRLA</sequence>
<evidence type="ECO:0000313" key="1">
    <source>
        <dbReference type="EMBL" id="MBS3647434.1"/>
    </source>
</evidence>
<dbReference type="EMBL" id="JAGWCR010000001">
    <property type="protein sequence ID" value="MBS3647434.1"/>
    <property type="molecule type" value="Genomic_DNA"/>
</dbReference>
<organism evidence="1 2">
    <name type="scientific">Pseudaminobacter soli</name>
    <name type="common">ex Zhang et al. 2022</name>
    <dbReference type="NCBI Taxonomy" id="2831468"/>
    <lineage>
        <taxon>Bacteria</taxon>
        <taxon>Pseudomonadati</taxon>
        <taxon>Pseudomonadota</taxon>
        <taxon>Alphaproteobacteria</taxon>
        <taxon>Hyphomicrobiales</taxon>
        <taxon>Phyllobacteriaceae</taxon>
        <taxon>Pseudaminobacter</taxon>
    </lineage>
</organism>
<proteinExistence type="predicted"/>
<dbReference type="PANTHER" id="PTHR38605">
    <property type="entry name" value="ATPASE-RELATED"/>
    <property type="match status" value="1"/>
</dbReference>